<protein>
    <submittedName>
        <fullName evidence="2">Uncharacterized protein</fullName>
    </submittedName>
</protein>
<gene>
    <name evidence="2" type="ORF">GCM10010507_21450</name>
</gene>
<organism evidence="2 3">
    <name type="scientific">Streptomyces cinnamoneus</name>
    <name type="common">Streptoverticillium cinnamoneum</name>
    <dbReference type="NCBI Taxonomy" id="53446"/>
    <lineage>
        <taxon>Bacteria</taxon>
        <taxon>Bacillati</taxon>
        <taxon>Actinomycetota</taxon>
        <taxon>Actinomycetes</taxon>
        <taxon>Kitasatosporales</taxon>
        <taxon>Streptomycetaceae</taxon>
        <taxon>Streptomyces</taxon>
        <taxon>Streptomyces cinnamoneus group</taxon>
    </lineage>
</organism>
<evidence type="ECO:0000256" key="1">
    <source>
        <dbReference type="SAM" id="SignalP"/>
    </source>
</evidence>
<accession>A0A918TEN1</accession>
<feature type="chain" id="PRO_5036988365" evidence="1">
    <location>
        <begin position="42"/>
        <end position="138"/>
    </location>
</feature>
<reference evidence="2" key="1">
    <citation type="journal article" date="2014" name="Int. J. Syst. Evol. Microbiol.">
        <title>Complete genome sequence of Corynebacterium casei LMG S-19264T (=DSM 44701T), isolated from a smear-ripened cheese.</title>
        <authorList>
            <consortium name="US DOE Joint Genome Institute (JGI-PGF)"/>
            <person name="Walter F."/>
            <person name="Albersmeier A."/>
            <person name="Kalinowski J."/>
            <person name="Ruckert C."/>
        </authorList>
    </citation>
    <scope>NUCLEOTIDE SEQUENCE</scope>
    <source>
        <strain evidence="2">JCM 4633</strain>
    </source>
</reference>
<keyword evidence="1" id="KW-0732">Signal</keyword>
<evidence type="ECO:0000313" key="2">
    <source>
        <dbReference type="EMBL" id="GHC45884.1"/>
    </source>
</evidence>
<evidence type="ECO:0000313" key="3">
    <source>
        <dbReference type="Proteomes" id="UP000646244"/>
    </source>
</evidence>
<proteinExistence type="predicted"/>
<dbReference type="EMBL" id="BMVB01000006">
    <property type="protein sequence ID" value="GHC45884.1"/>
    <property type="molecule type" value="Genomic_DNA"/>
</dbReference>
<reference evidence="2" key="2">
    <citation type="submission" date="2020-09" db="EMBL/GenBank/DDBJ databases">
        <authorList>
            <person name="Sun Q."/>
            <person name="Ohkuma M."/>
        </authorList>
    </citation>
    <scope>NUCLEOTIDE SEQUENCE</scope>
    <source>
        <strain evidence="2">JCM 4633</strain>
    </source>
</reference>
<name>A0A918TEN1_STRCJ</name>
<comment type="caution">
    <text evidence="2">The sequence shown here is derived from an EMBL/GenBank/DDBJ whole genome shotgun (WGS) entry which is preliminary data.</text>
</comment>
<feature type="signal peptide" evidence="1">
    <location>
        <begin position="1"/>
        <end position="41"/>
    </location>
</feature>
<dbReference type="Proteomes" id="UP000646244">
    <property type="component" value="Unassembled WGS sequence"/>
</dbReference>
<sequence>MGLLSAHQIHSWGVTVRIRRISTVVAAVAAVLILEASPASAASISWSSCSGGQCDYGAVANNANGTSTATVLDGSADGLGAGLQIQFYNTDKSSYLVTLRGKGSTASQSYPSTIRRARICDYLDYGPGYHNCGGWKNF</sequence>
<dbReference type="AlphaFoldDB" id="A0A918TEN1"/>